<dbReference type="InterPro" id="IPR013785">
    <property type="entry name" value="Aldolase_TIM"/>
</dbReference>
<evidence type="ECO:0000256" key="2">
    <source>
        <dbReference type="ARBA" id="ARBA00004790"/>
    </source>
</evidence>
<keyword evidence="5" id="KW-0808">Transferase</keyword>
<dbReference type="Proteomes" id="UP000278807">
    <property type="component" value="Unassembled WGS sequence"/>
</dbReference>
<dbReference type="GO" id="GO:0034213">
    <property type="term" value="P:quinolinate catabolic process"/>
    <property type="evidence" value="ECO:0007669"/>
    <property type="project" value="TreeGrafter"/>
</dbReference>
<feature type="domain" description="Quinolinate phosphoribosyl transferase C-terminal" evidence="7">
    <location>
        <begin position="107"/>
        <end position="271"/>
    </location>
</feature>
<dbReference type="Gene3D" id="3.20.20.70">
    <property type="entry name" value="Aldolase class I"/>
    <property type="match status" value="1"/>
</dbReference>
<evidence type="ECO:0000256" key="6">
    <source>
        <dbReference type="ARBA" id="ARBA00033102"/>
    </source>
</evidence>
<dbReference type="PANTHER" id="PTHR32179">
    <property type="entry name" value="NICOTINATE-NUCLEOTIDE PYROPHOSPHORYLASE [CARBOXYLATING]"/>
    <property type="match status" value="1"/>
</dbReference>
<evidence type="ECO:0000313" key="10">
    <source>
        <dbReference type="Proteomes" id="UP000278807"/>
    </source>
</evidence>
<proteinExistence type="inferred from homology"/>
<evidence type="ECO:0000313" key="11">
    <source>
        <dbReference type="WBParaSite" id="HNAJ_0000259601-mRNA-1"/>
    </source>
</evidence>
<dbReference type="AlphaFoldDB" id="A0A0R3T6A8"/>
<dbReference type="PANTHER" id="PTHR32179:SF3">
    <property type="entry name" value="NICOTINATE-NUCLEOTIDE PYROPHOSPHORYLASE [CARBOXYLATING]"/>
    <property type="match status" value="1"/>
</dbReference>
<organism evidence="11">
    <name type="scientific">Rodentolepis nana</name>
    <name type="common">Dwarf tapeworm</name>
    <name type="synonym">Hymenolepis nana</name>
    <dbReference type="NCBI Taxonomy" id="102285"/>
    <lineage>
        <taxon>Eukaryota</taxon>
        <taxon>Metazoa</taxon>
        <taxon>Spiralia</taxon>
        <taxon>Lophotrochozoa</taxon>
        <taxon>Platyhelminthes</taxon>
        <taxon>Cestoda</taxon>
        <taxon>Eucestoda</taxon>
        <taxon>Cyclophyllidea</taxon>
        <taxon>Hymenolepididae</taxon>
        <taxon>Rodentolepis</taxon>
    </lineage>
</organism>
<protein>
    <recommendedName>
        <fullName evidence="6">Quinolinate phosphoribosyltransferase [decarboxylating]</fullName>
    </recommendedName>
</protein>
<evidence type="ECO:0000256" key="1">
    <source>
        <dbReference type="ARBA" id="ARBA00003237"/>
    </source>
</evidence>
<evidence type="ECO:0000259" key="7">
    <source>
        <dbReference type="Pfam" id="PF01729"/>
    </source>
</evidence>
<evidence type="ECO:0000256" key="5">
    <source>
        <dbReference type="ARBA" id="ARBA00022679"/>
    </source>
</evidence>
<dbReference type="InterPro" id="IPR027277">
    <property type="entry name" value="NadC/ModD"/>
</dbReference>
<dbReference type="InterPro" id="IPR037128">
    <property type="entry name" value="Quinolinate_PRibosylTase_N_sf"/>
</dbReference>
<keyword evidence="10" id="KW-1185">Reference proteome</keyword>
<dbReference type="InterPro" id="IPR036068">
    <property type="entry name" value="Nicotinate_pribotase-like_C"/>
</dbReference>
<dbReference type="EMBL" id="UZAE01001302">
    <property type="protein sequence ID" value="VDN98454.1"/>
    <property type="molecule type" value="Genomic_DNA"/>
</dbReference>
<dbReference type="GO" id="GO:0005737">
    <property type="term" value="C:cytoplasm"/>
    <property type="evidence" value="ECO:0007669"/>
    <property type="project" value="TreeGrafter"/>
</dbReference>
<dbReference type="GO" id="GO:0004514">
    <property type="term" value="F:nicotinate-nucleotide diphosphorylase (carboxylating) activity"/>
    <property type="evidence" value="ECO:0007669"/>
    <property type="project" value="InterPro"/>
</dbReference>
<dbReference type="OrthoDB" id="10067394at2759"/>
<dbReference type="UniPathway" id="UPA00253"/>
<reference evidence="9 10" key="2">
    <citation type="submission" date="2018-11" db="EMBL/GenBank/DDBJ databases">
        <authorList>
            <consortium name="Pathogen Informatics"/>
        </authorList>
    </citation>
    <scope>NUCLEOTIDE SEQUENCE [LARGE SCALE GENOMIC DNA]</scope>
</reference>
<comment type="similarity">
    <text evidence="3">Belongs to the NadC/ModD family.</text>
</comment>
<reference evidence="11" key="1">
    <citation type="submission" date="2017-02" db="UniProtKB">
        <authorList>
            <consortium name="WormBaseParasite"/>
        </authorList>
    </citation>
    <scope>IDENTIFICATION</scope>
</reference>
<dbReference type="SUPFAM" id="SSF51690">
    <property type="entry name" value="Nicotinate/Quinolinate PRTase C-terminal domain-like"/>
    <property type="match status" value="1"/>
</dbReference>
<comment type="function">
    <text evidence="1">Involved in the catabolism of quinolinic acid (QA).</text>
</comment>
<dbReference type="WBParaSite" id="HNAJ_0000259601-mRNA-1">
    <property type="protein sequence ID" value="HNAJ_0000259601-mRNA-1"/>
    <property type="gene ID" value="HNAJ_0000259601"/>
</dbReference>
<dbReference type="InterPro" id="IPR002638">
    <property type="entry name" value="Quinolinate_PRibosylTrfase_C"/>
</dbReference>
<dbReference type="SUPFAM" id="SSF54675">
    <property type="entry name" value="Nicotinate/Quinolinate PRTase N-terminal domain-like"/>
    <property type="match status" value="1"/>
</dbReference>
<evidence type="ECO:0000259" key="8">
    <source>
        <dbReference type="Pfam" id="PF02749"/>
    </source>
</evidence>
<dbReference type="GO" id="GO:0009435">
    <property type="term" value="P:NAD+ biosynthetic process"/>
    <property type="evidence" value="ECO:0007669"/>
    <property type="project" value="UniProtKB-UniPathway"/>
</dbReference>
<feature type="domain" description="Quinolinate phosphoribosyl transferase N-terminal" evidence="8">
    <location>
        <begin position="34"/>
        <end position="105"/>
    </location>
</feature>
<evidence type="ECO:0000256" key="4">
    <source>
        <dbReference type="ARBA" id="ARBA00022676"/>
    </source>
</evidence>
<dbReference type="Pfam" id="PF02749">
    <property type="entry name" value="QRPTase_N"/>
    <property type="match status" value="1"/>
</dbReference>
<dbReference type="Gene3D" id="3.90.1170.20">
    <property type="entry name" value="Quinolinate phosphoribosyl transferase, N-terminal domain"/>
    <property type="match status" value="1"/>
</dbReference>
<accession>A0A0R3T6A8</accession>
<gene>
    <name evidence="9" type="ORF">HNAJ_LOCUS2595</name>
</gene>
<keyword evidence="4" id="KW-0328">Glycosyltransferase</keyword>
<evidence type="ECO:0000313" key="9">
    <source>
        <dbReference type="EMBL" id="VDN98454.1"/>
    </source>
</evidence>
<dbReference type="STRING" id="102285.A0A0R3T6A8"/>
<comment type="pathway">
    <text evidence="2">Cofactor biosynthesis; NAD(+) biosynthesis.</text>
</comment>
<dbReference type="Pfam" id="PF01729">
    <property type="entry name" value="QRPTase_C"/>
    <property type="match status" value="1"/>
</dbReference>
<sequence>MVGDSGYLVKSILSAWLLEETSGNLSAYDLIAPNTVLVISLKDPAILSGIPHVQALVEHFDCIIEWHSTEGAATTANQKVATIYGAPSDLVRCELLVKTILSRASSIATYAKKFKDLLSELSWKGELVSPFVYTPGFALVEENAVFAAGVPSSRKLSSFVLPSCHVIAAGGISQAINSIRSKAGVNASITLECSTYELALAGAKNGVNCVRFTNLNAKDLEKYSKLLKSAKSSLIIEASVDIDESNLKEFALPNVDVLTTPKLFNGYPTIEVVLRYEVLKDSEQIQKYKVGKFIARFINLLIIVLFRSG</sequence>
<evidence type="ECO:0000256" key="3">
    <source>
        <dbReference type="ARBA" id="ARBA00009400"/>
    </source>
</evidence>
<dbReference type="InterPro" id="IPR022412">
    <property type="entry name" value="Quinolinate_PRibosylTrfase_N"/>
</dbReference>
<name>A0A0R3T6A8_RODNA</name>